<dbReference type="PANTHER" id="PTHR48267">
    <property type="entry name" value="CUPREDOXIN SUPERFAMILY PROTEIN"/>
    <property type="match status" value="1"/>
</dbReference>
<dbReference type="InterPro" id="IPR001117">
    <property type="entry name" value="Cu-oxidase_2nd"/>
</dbReference>
<protein>
    <submittedName>
        <fullName evidence="6">Multicopper oxidase domain-containing protein</fullName>
    </submittedName>
</protein>
<sequence>MISRRKFIQAGVILATFPKQIVLAGRRLFRNNFQVPTLEMGRRVGKDVYFDLNIQSGQTAILPNKLTPTLGVNQSFLGVTLRANKGDRVHINVNNHIDETSTLHWHGMKLPAKADGGPHQPIYPNGSWLSEFDIIQDASTLWYHSHQLHKTAEQVYHGLAGLFILDDDKSRSLNLPIDYGIDDVPVIIQDRDFKQNGAFAYMTSMRDRMMGKRGKTVLVNGVINPVLKVKKSLVRFRILNGSNARTYHLSFDDHREFHIIGSDGGLLEQSHTTKRLRLAPAERVEILVDVSDGRMPILRHKSRHKQEQGRGMMGMMSGMMDDGKDMDILQIDASQAIKSNRSIPANLVKHDNPKPSEVVKERKMVLEMKMGPMMMFGGNPFSINGKAMEIDRIDEVVKAGSTEIWTIENNSMMAHPFHIHDVQFKIISRNGGVRGHELGFKDVVYVRPNETVRVVMKFPEFSDAKIPYMYHCHILEHEDRGMMGQFTVV</sequence>
<dbReference type="EMBL" id="JACCHT010000001">
    <property type="protein sequence ID" value="NYT27135.1"/>
    <property type="molecule type" value="Genomic_DNA"/>
</dbReference>
<keyword evidence="1" id="KW-0479">Metal-binding</keyword>
<name>A0A853F5W2_9GAMM</name>
<dbReference type="InterPro" id="IPR011706">
    <property type="entry name" value="Cu-oxidase_C"/>
</dbReference>
<dbReference type="CDD" id="cd04232">
    <property type="entry name" value="CuRO_1_CueO_FtsP"/>
    <property type="match status" value="1"/>
</dbReference>
<organism evidence="6 7">
    <name type="scientific">Candidatus Thiodubiliella endoseptemdiera</name>
    <dbReference type="NCBI Taxonomy" id="2738886"/>
    <lineage>
        <taxon>Bacteria</taxon>
        <taxon>Pseudomonadati</taxon>
        <taxon>Pseudomonadota</taxon>
        <taxon>Gammaproteobacteria</taxon>
        <taxon>Candidatus Pseudothioglobaceae</taxon>
        <taxon>Candidatus Thiodubiliella</taxon>
    </lineage>
</organism>
<proteinExistence type="predicted"/>
<feature type="domain" description="Plastocyanin-like" evidence="5">
    <location>
        <begin position="54"/>
        <end position="169"/>
    </location>
</feature>
<evidence type="ECO:0000256" key="1">
    <source>
        <dbReference type="ARBA" id="ARBA00022723"/>
    </source>
</evidence>
<dbReference type="InterPro" id="IPR008972">
    <property type="entry name" value="Cupredoxin"/>
</dbReference>
<feature type="domain" description="Plastocyanin-like" evidence="3">
    <location>
        <begin position="215"/>
        <end position="291"/>
    </location>
</feature>
<dbReference type="GO" id="GO:0016491">
    <property type="term" value="F:oxidoreductase activity"/>
    <property type="evidence" value="ECO:0007669"/>
    <property type="project" value="UniProtKB-KW"/>
</dbReference>
<evidence type="ECO:0000313" key="6">
    <source>
        <dbReference type="EMBL" id="NYT27135.1"/>
    </source>
</evidence>
<dbReference type="InterPro" id="IPR002355">
    <property type="entry name" value="Cu_oxidase_Cu_BS"/>
</dbReference>
<evidence type="ECO:0000256" key="2">
    <source>
        <dbReference type="ARBA" id="ARBA00023002"/>
    </source>
</evidence>
<dbReference type="GO" id="GO:0005507">
    <property type="term" value="F:copper ion binding"/>
    <property type="evidence" value="ECO:0007669"/>
    <property type="project" value="InterPro"/>
</dbReference>
<evidence type="ECO:0000313" key="7">
    <source>
        <dbReference type="Proteomes" id="UP000568751"/>
    </source>
</evidence>
<evidence type="ECO:0000259" key="4">
    <source>
        <dbReference type="Pfam" id="PF07731"/>
    </source>
</evidence>
<comment type="caution">
    <text evidence="6">The sequence shown here is derived from an EMBL/GenBank/DDBJ whole genome shotgun (WGS) entry which is preliminary data.</text>
</comment>
<accession>A0A853F5W2</accession>
<evidence type="ECO:0000259" key="5">
    <source>
        <dbReference type="Pfam" id="PF07732"/>
    </source>
</evidence>
<dbReference type="PANTHER" id="PTHR48267:SF1">
    <property type="entry name" value="BILIRUBIN OXIDASE"/>
    <property type="match status" value="1"/>
</dbReference>
<dbReference type="AlphaFoldDB" id="A0A853F5W2"/>
<dbReference type="Gene3D" id="2.60.40.420">
    <property type="entry name" value="Cupredoxins - blue copper proteins"/>
    <property type="match status" value="3"/>
</dbReference>
<dbReference type="Proteomes" id="UP000568751">
    <property type="component" value="Unassembled WGS sequence"/>
</dbReference>
<dbReference type="PROSITE" id="PS00080">
    <property type="entry name" value="MULTICOPPER_OXIDASE2"/>
    <property type="match status" value="1"/>
</dbReference>
<dbReference type="CDD" id="cd13867">
    <property type="entry name" value="CuRO_2_CueO_FtsP"/>
    <property type="match status" value="1"/>
</dbReference>
<dbReference type="InterPro" id="IPR045087">
    <property type="entry name" value="Cu-oxidase_fam"/>
</dbReference>
<reference evidence="6 7" key="1">
    <citation type="submission" date="2020-05" db="EMBL/GenBank/DDBJ databases">
        <title>Horizontal transmission and recombination maintain forever young bacterial symbiont genomes.</title>
        <authorList>
            <person name="Russell S.L."/>
            <person name="Pepper-Tunick E."/>
            <person name="Svedberg J."/>
            <person name="Byrne A."/>
            <person name="Ruelas Castillo J."/>
            <person name="Vollmers C."/>
            <person name="Beinart R.A."/>
            <person name="Corbett-Detig R."/>
        </authorList>
    </citation>
    <scope>NUCLEOTIDE SEQUENCE [LARGE SCALE GENOMIC DNA]</scope>
    <source>
        <strain evidence="6">455</strain>
    </source>
</reference>
<dbReference type="SUPFAM" id="SSF49503">
    <property type="entry name" value="Cupredoxins"/>
    <property type="match status" value="3"/>
</dbReference>
<dbReference type="Pfam" id="PF07732">
    <property type="entry name" value="Cu-oxidase_3"/>
    <property type="match status" value="1"/>
</dbReference>
<dbReference type="CDD" id="cd13890">
    <property type="entry name" value="CuRO_3_CueO_FtsP"/>
    <property type="match status" value="1"/>
</dbReference>
<dbReference type="InterPro" id="IPR011707">
    <property type="entry name" value="Cu-oxidase-like_N"/>
</dbReference>
<evidence type="ECO:0000259" key="3">
    <source>
        <dbReference type="Pfam" id="PF00394"/>
    </source>
</evidence>
<keyword evidence="2" id="KW-0560">Oxidoreductase</keyword>
<gene>
    <name evidence="6" type="ORF">H0A76_04105</name>
</gene>
<dbReference type="Pfam" id="PF00394">
    <property type="entry name" value="Cu-oxidase"/>
    <property type="match status" value="1"/>
</dbReference>
<feature type="domain" description="Plastocyanin-like" evidence="4">
    <location>
        <begin position="379"/>
        <end position="488"/>
    </location>
</feature>
<dbReference type="Pfam" id="PF07731">
    <property type="entry name" value="Cu-oxidase_2"/>
    <property type="match status" value="1"/>
</dbReference>